<evidence type="ECO:0000256" key="2">
    <source>
        <dbReference type="SAM" id="SignalP"/>
    </source>
</evidence>
<dbReference type="Pfam" id="PF05345">
    <property type="entry name" value="He_PIG"/>
    <property type="match status" value="3"/>
</dbReference>
<feature type="compositionally biased region" description="Polar residues" evidence="1">
    <location>
        <begin position="468"/>
        <end position="479"/>
    </location>
</feature>
<name>A0A2K8NA43_9BACL</name>
<dbReference type="EMBL" id="CP024955">
    <property type="protein sequence ID" value="ATY86173.1"/>
    <property type="molecule type" value="Genomic_DNA"/>
</dbReference>
<dbReference type="Pfam" id="PF00395">
    <property type="entry name" value="SLH"/>
    <property type="match status" value="3"/>
</dbReference>
<keyword evidence="2" id="KW-0732">Signal</keyword>
<evidence type="ECO:0000313" key="5">
    <source>
        <dbReference type="EMBL" id="ATY86173.1"/>
    </source>
</evidence>
<dbReference type="InterPro" id="IPR013783">
    <property type="entry name" value="Ig-like_fold"/>
</dbReference>
<proteinExistence type="predicted"/>
<feature type="region of interest" description="Disordered" evidence="1">
    <location>
        <begin position="464"/>
        <end position="495"/>
    </location>
</feature>
<organism evidence="5 6">
    <name type="scientific">Kyrpidia spormannii</name>
    <dbReference type="NCBI Taxonomy" id="2055160"/>
    <lineage>
        <taxon>Bacteria</taxon>
        <taxon>Bacillati</taxon>
        <taxon>Bacillota</taxon>
        <taxon>Bacilli</taxon>
        <taxon>Bacillales</taxon>
        <taxon>Alicyclobacillaceae</taxon>
        <taxon>Kyrpidia</taxon>
    </lineage>
</organism>
<feature type="domain" description="SLH" evidence="4">
    <location>
        <begin position="150"/>
        <end position="213"/>
    </location>
</feature>
<feature type="domain" description="SLH" evidence="4">
    <location>
        <begin position="93"/>
        <end position="149"/>
    </location>
</feature>
<feature type="domain" description="PKD" evidence="3">
    <location>
        <begin position="317"/>
        <end position="397"/>
    </location>
</feature>
<dbReference type="Gene3D" id="2.60.40.10">
    <property type="entry name" value="Immunoglobulins"/>
    <property type="match status" value="3"/>
</dbReference>
<evidence type="ECO:0000313" key="6">
    <source>
        <dbReference type="Proteomes" id="UP000231932"/>
    </source>
</evidence>
<dbReference type="CDD" id="cd11304">
    <property type="entry name" value="Cadherin_repeat"/>
    <property type="match status" value="1"/>
</dbReference>
<dbReference type="SUPFAM" id="SSF49313">
    <property type="entry name" value="Cadherin-like"/>
    <property type="match status" value="3"/>
</dbReference>
<dbReference type="InterPro" id="IPR015919">
    <property type="entry name" value="Cadherin-like_sf"/>
</dbReference>
<dbReference type="InterPro" id="IPR051465">
    <property type="entry name" value="Cell_Envelope_Struct_Comp"/>
</dbReference>
<sequence>MNVLVLGRRTVFSVFTIVSMLVAMLPTMAFAAVPSDISGHWAEPQIADWVNKGLIKGYPDGTFKPDNNISRAEFMALVNGAFGFTAKSDIAYIDVPNHAWFYDVVAEAKAAGYINGYDDGTMRPNSPITRAEAAAIIMQVKKLTADPAAADKFTDGSAIPSWSKGAIGAVADAQIMNGYPDGTFRPESPITRAEAVVALDKAMAAAGQSGNGGTSTLSVITASLAAATVGSDYSASLQASGGMAPYSWSLVGGSLPDGLTLTTDGTISGTPTTAGTSTFTVQVMDSSGTPQSATADLSITVDPAAQALSINTQSLPNGTVGSDYAASLDASGGTSPYTWTVVNGSLPDGLTLSNDGTISGTPTTAGTSTFTVQVTDSSGTPQSATADLSITVDPAAQALSINTQSLPNGTVGSDYAASLDASGGTSPYTWTVVNGSLPDGLTLSTDGTISGTPTTADTVTFTVQATDSSDPPQTATASLGITVDPAPATSGNSGS</sequence>
<evidence type="ECO:0000256" key="1">
    <source>
        <dbReference type="SAM" id="MobiDB-lite"/>
    </source>
</evidence>
<dbReference type="PANTHER" id="PTHR43308:SF5">
    <property type="entry name" value="S-LAYER PROTEIN _ PEPTIDOGLYCAN ENDO-BETA-N-ACETYLGLUCOSAMINIDASE"/>
    <property type="match status" value="1"/>
</dbReference>
<dbReference type="PROSITE" id="PS51272">
    <property type="entry name" value="SLH"/>
    <property type="match status" value="3"/>
</dbReference>
<evidence type="ECO:0000259" key="4">
    <source>
        <dbReference type="PROSITE" id="PS51272"/>
    </source>
</evidence>
<feature type="domain" description="SLH" evidence="4">
    <location>
        <begin position="29"/>
        <end position="92"/>
    </location>
</feature>
<dbReference type="KEGG" id="kyr:CVV65_15570"/>
<feature type="chain" id="PRO_5014894555" evidence="2">
    <location>
        <begin position="32"/>
        <end position="495"/>
    </location>
</feature>
<dbReference type="OrthoDB" id="5845122at2"/>
<feature type="signal peptide" evidence="2">
    <location>
        <begin position="1"/>
        <end position="31"/>
    </location>
</feature>
<protein>
    <submittedName>
        <fullName evidence="5">Uncharacterized protein</fullName>
    </submittedName>
</protein>
<dbReference type="PANTHER" id="PTHR43308">
    <property type="entry name" value="OUTER MEMBRANE PROTEIN ALPHA-RELATED"/>
    <property type="match status" value="1"/>
</dbReference>
<dbReference type="GO" id="GO:0005509">
    <property type="term" value="F:calcium ion binding"/>
    <property type="evidence" value="ECO:0007669"/>
    <property type="project" value="InterPro"/>
</dbReference>
<dbReference type="RefSeq" id="WP_100668921.1">
    <property type="nucleotide sequence ID" value="NZ_CP024955.1"/>
</dbReference>
<dbReference type="AlphaFoldDB" id="A0A2K8NA43"/>
<gene>
    <name evidence="5" type="ORF">CVV65_15570</name>
</gene>
<evidence type="ECO:0000259" key="3">
    <source>
        <dbReference type="PROSITE" id="PS50093"/>
    </source>
</evidence>
<dbReference type="GO" id="GO:0016020">
    <property type="term" value="C:membrane"/>
    <property type="evidence" value="ECO:0007669"/>
    <property type="project" value="InterPro"/>
</dbReference>
<accession>A0A2K8NA43</accession>
<keyword evidence="6" id="KW-1185">Reference proteome</keyword>
<dbReference type="InterPro" id="IPR001119">
    <property type="entry name" value="SLH_dom"/>
</dbReference>
<dbReference type="Proteomes" id="UP000231932">
    <property type="component" value="Chromosome"/>
</dbReference>
<dbReference type="InterPro" id="IPR000601">
    <property type="entry name" value="PKD_dom"/>
</dbReference>
<reference evidence="6" key="1">
    <citation type="submission" date="2017-11" db="EMBL/GenBank/DDBJ databases">
        <title>Complete Genome Sequence of Kyrpidia sp. Strain EA-1, a thermophilic, hydrogen-oxidizing Bacterium, isolated from the Azores.</title>
        <authorList>
            <person name="Reiner J.E."/>
            <person name="Lapp C.J."/>
            <person name="Bunk B."/>
            <person name="Gescher J."/>
        </authorList>
    </citation>
    <scope>NUCLEOTIDE SEQUENCE [LARGE SCALE GENOMIC DNA]</scope>
    <source>
        <strain evidence="6">EA-1</strain>
    </source>
</reference>
<dbReference type="PROSITE" id="PS50093">
    <property type="entry name" value="PKD"/>
    <property type="match status" value="1"/>
</dbReference>